<keyword evidence="1" id="KW-0175">Coiled coil</keyword>
<evidence type="ECO:0000256" key="1">
    <source>
        <dbReference type="ARBA" id="ARBA00023054"/>
    </source>
</evidence>
<dbReference type="PANTHER" id="PTHR23052">
    <property type="entry name" value="AXONEMAL DYNEIN LIGHT CHAIN DOMAIN-CONTAINING PROTEIN 1"/>
    <property type="match status" value="1"/>
</dbReference>
<dbReference type="InterPro" id="IPR052845">
    <property type="entry name" value="Axonemal_dynein_LC_domain"/>
</dbReference>
<protein>
    <recommendedName>
        <fullName evidence="4">Axonemal dynein light chain domain containing 1</fullName>
    </recommendedName>
</protein>
<dbReference type="Pfam" id="PF10211">
    <property type="entry name" value="Ax_dynein_light"/>
    <property type="match status" value="1"/>
</dbReference>
<reference evidence="2" key="2">
    <citation type="submission" date="2025-09" db="UniProtKB">
        <authorList>
            <consortium name="Ensembl"/>
        </authorList>
    </citation>
    <scope>IDENTIFICATION</scope>
</reference>
<evidence type="ECO:0000313" key="3">
    <source>
        <dbReference type="Proteomes" id="UP000264800"/>
    </source>
</evidence>
<keyword evidence="3" id="KW-1185">Reference proteome</keyword>
<dbReference type="OMA" id="HTHINHK"/>
<name>A0A3Q3EW91_KRYMA</name>
<evidence type="ECO:0008006" key="4">
    <source>
        <dbReference type="Google" id="ProtNLM"/>
    </source>
</evidence>
<proteinExistence type="predicted"/>
<dbReference type="GeneTree" id="ENSGT00390000005554"/>
<dbReference type="InterPro" id="IPR019347">
    <property type="entry name" value="Axonemal_dynein_light_chain"/>
</dbReference>
<dbReference type="AlphaFoldDB" id="A0A3Q3EW91"/>
<sequence>MWAKKGVECWQVIQAVCVAVLCVSSVSRRPSGRLEVVQLMRMMDDMLEKAGVEGLLELVKVEQNIYNIVFHEVIRQVTVGCVERGQLLAKLRQRYQSLLDRIPRRLKALHAEAVAQRALDRRLTEEIYRIKASIELWIENVESYERAEKCDVSHDESAFLSVVQAYHDLYERHKARREAELLQMTEERDCWRQITVQLAVKVQETKMLIKVECSGQFGCLSFEELSPINSKDFYVLFLQMLAIQCDEYQGEKQLLCQQKLNDLDEVLEKWLFLSLQLFDRHPSPDFEAPNGQRVLRDLDRVLSEHLKQLGVQVSEESGESRQSSYTYTHTHINHKIFITPLSLFALNVTKFHFSKF</sequence>
<evidence type="ECO:0000313" key="2">
    <source>
        <dbReference type="Ensembl" id="ENSKMAP00000005887.1"/>
    </source>
</evidence>
<dbReference type="GO" id="GO:0005737">
    <property type="term" value="C:cytoplasm"/>
    <property type="evidence" value="ECO:0007669"/>
    <property type="project" value="UniProtKB-ARBA"/>
</dbReference>
<organism evidence="2 3">
    <name type="scientific">Kryptolebias marmoratus</name>
    <name type="common">Mangrove killifish</name>
    <name type="synonym">Rivulus marmoratus</name>
    <dbReference type="NCBI Taxonomy" id="37003"/>
    <lineage>
        <taxon>Eukaryota</taxon>
        <taxon>Metazoa</taxon>
        <taxon>Chordata</taxon>
        <taxon>Craniata</taxon>
        <taxon>Vertebrata</taxon>
        <taxon>Euteleostomi</taxon>
        <taxon>Actinopterygii</taxon>
        <taxon>Neopterygii</taxon>
        <taxon>Teleostei</taxon>
        <taxon>Neoteleostei</taxon>
        <taxon>Acanthomorphata</taxon>
        <taxon>Ovalentaria</taxon>
        <taxon>Atherinomorphae</taxon>
        <taxon>Cyprinodontiformes</taxon>
        <taxon>Rivulidae</taxon>
        <taxon>Kryptolebias</taxon>
    </lineage>
</organism>
<dbReference type="Ensembl" id="ENSKMAT00000005989.1">
    <property type="protein sequence ID" value="ENSKMAP00000005887.1"/>
    <property type="gene ID" value="ENSKMAG00000004462.1"/>
</dbReference>
<dbReference type="Proteomes" id="UP000264800">
    <property type="component" value="Unplaced"/>
</dbReference>
<dbReference type="PANTHER" id="PTHR23052:SF1">
    <property type="entry name" value="AXONEMAL DYNEIN LIGHT CHAIN DOMAIN-CONTAINING PROTEIN 1"/>
    <property type="match status" value="1"/>
</dbReference>
<reference evidence="2" key="1">
    <citation type="submission" date="2025-08" db="UniProtKB">
        <authorList>
            <consortium name="Ensembl"/>
        </authorList>
    </citation>
    <scope>IDENTIFICATION</scope>
</reference>
<accession>A0A3Q3EW91</accession>